<dbReference type="Pfam" id="PF04967">
    <property type="entry name" value="HTH_10"/>
    <property type="match status" value="1"/>
</dbReference>
<dbReference type="GO" id="GO:0003677">
    <property type="term" value="F:DNA binding"/>
    <property type="evidence" value="ECO:0007669"/>
    <property type="project" value="InterPro"/>
</dbReference>
<dbReference type="RefSeq" id="WP_097007294.1">
    <property type="nucleotide sequence ID" value="NZ_OBEJ01000001.1"/>
</dbReference>
<feature type="domain" description="Tyr recombinase" evidence="6">
    <location>
        <begin position="8"/>
        <end position="185"/>
    </location>
</feature>
<dbReference type="InterPro" id="IPR000014">
    <property type="entry name" value="PAS"/>
</dbReference>
<feature type="region of interest" description="Disordered" evidence="4">
    <location>
        <begin position="189"/>
        <end position="211"/>
    </location>
</feature>
<dbReference type="InterPro" id="IPR031803">
    <property type="entry name" value="BAT_GAF/HTH-assoc"/>
</dbReference>
<dbReference type="GO" id="GO:0015074">
    <property type="term" value="P:DNA integration"/>
    <property type="evidence" value="ECO:0007669"/>
    <property type="project" value="InterPro"/>
</dbReference>
<name>A0A285N383_NATPI</name>
<dbReference type="Gene3D" id="1.10.443.10">
    <property type="entry name" value="Intergrase catalytic core"/>
    <property type="match status" value="1"/>
</dbReference>
<proteinExistence type="predicted"/>
<dbReference type="PANTHER" id="PTHR34236">
    <property type="entry name" value="DIMETHYL SULFOXIDE REDUCTASE TRANSCRIPTIONAL ACTIVATOR"/>
    <property type="match status" value="1"/>
</dbReference>
<dbReference type="Gene3D" id="3.30.450.20">
    <property type="entry name" value="PAS domain"/>
    <property type="match status" value="1"/>
</dbReference>
<reference evidence="7 8" key="1">
    <citation type="submission" date="2017-09" db="EMBL/GenBank/DDBJ databases">
        <authorList>
            <person name="Ehlers B."/>
            <person name="Leendertz F.H."/>
        </authorList>
    </citation>
    <scope>NUCLEOTIDE SEQUENCE [LARGE SCALE GENOMIC DNA]</scope>
    <source>
        <strain evidence="7 8">DSM 27208</strain>
    </source>
</reference>
<dbReference type="InterPro" id="IPR000700">
    <property type="entry name" value="PAS-assoc_C"/>
</dbReference>
<evidence type="ECO:0000259" key="5">
    <source>
        <dbReference type="PROSITE" id="PS50113"/>
    </source>
</evidence>
<dbReference type="Proteomes" id="UP000219453">
    <property type="component" value="Unassembled WGS sequence"/>
</dbReference>
<keyword evidence="1" id="KW-0805">Transcription regulation</keyword>
<dbReference type="Pfam" id="PF13185">
    <property type="entry name" value="GAF_2"/>
    <property type="match status" value="1"/>
</dbReference>
<dbReference type="AlphaFoldDB" id="A0A285N383"/>
<keyword evidence="3" id="KW-0233">DNA recombination</keyword>
<evidence type="ECO:0000256" key="2">
    <source>
        <dbReference type="ARBA" id="ARBA00023163"/>
    </source>
</evidence>
<dbReference type="PROSITE" id="PS50113">
    <property type="entry name" value="PAC"/>
    <property type="match status" value="1"/>
</dbReference>
<evidence type="ECO:0000256" key="3">
    <source>
        <dbReference type="ARBA" id="ARBA00023172"/>
    </source>
</evidence>
<organism evidence="7 8">
    <name type="scientific">Natronoarchaeum philippinense</name>
    <dbReference type="NCBI Taxonomy" id="558529"/>
    <lineage>
        <taxon>Archaea</taxon>
        <taxon>Methanobacteriati</taxon>
        <taxon>Methanobacteriota</taxon>
        <taxon>Stenosarchaea group</taxon>
        <taxon>Halobacteria</taxon>
        <taxon>Halobacteriales</taxon>
        <taxon>Natronoarchaeaceae</taxon>
    </lineage>
</organism>
<accession>A0A285N383</accession>
<dbReference type="Pfam" id="PF15915">
    <property type="entry name" value="BAT"/>
    <property type="match status" value="1"/>
</dbReference>
<dbReference type="InterPro" id="IPR002104">
    <property type="entry name" value="Integrase_catalytic"/>
</dbReference>
<dbReference type="SUPFAM" id="SSF55785">
    <property type="entry name" value="PYP-like sensor domain (PAS domain)"/>
    <property type="match status" value="1"/>
</dbReference>
<dbReference type="PANTHER" id="PTHR34236:SF1">
    <property type="entry name" value="DIMETHYL SULFOXIDE REDUCTASE TRANSCRIPTIONAL ACTIVATOR"/>
    <property type="match status" value="1"/>
</dbReference>
<dbReference type="SUPFAM" id="SSF56349">
    <property type="entry name" value="DNA breaking-rejoining enzymes"/>
    <property type="match status" value="1"/>
</dbReference>
<dbReference type="InterPro" id="IPR013762">
    <property type="entry name" value="Integrase-like_cat_sf"/>
</dbReference>
<keyword evidence="2" id="KW-0804">Transcription</keyword>
<dbReference type="Gene3D" id="3.30.450.40">
    <property type="match status" value="1"/>
</dbReference>
<evidence type="ECO:0000313" key="8">
    <source>
        <dbReference type="Proteomes" id="UP000219453"/>
    </source>
</evidence>
<dbReference type="Pfam" id="PF00589">
    <property type="entry name" value="Phage_integrase"/>
    <property type="match status" value="1"/>
</dbReference>
<dbReference type="InterPro" id="IPR011010">
    <property type="entry name" value="DNA_brk_join_enz"/>
</dbReference>
<protein>
    <recommendedName>
        <fullName evidence="9">PAS domain S-box-containing protein</fullName>
    </recommendedName>
</protein>
<dbReference type="EMBL" id="OBEJ01000001">
    <property type="protein sequence ID" value="SNZ03287.1"/>
    <property type="molecule type" value="Genomic_DNA"/>
</dbReference>
<sequence length="732" mass="79928">MAAMKRIGDDATLSRDDYRRLVERAETYRKALIVRLLGESGLRVAEITRLRPEDLRPAPGDSSGALLDVRTAEGERSRVAYVSADLRRALDRYVRSDGIADDEPVIGVSARRVQMLVSEAADEAGADRLSEVSASDLRSYFARTLLVEETVDPRVVLAAGGWESLSSFDRLLDAPGEAAIADALAGADHGPAAAGSGSASSDRSSQSPARATEFDAGIARSLLADSAARALVRLDPDGYVERWLDGADGEERDDLSGRHLSTVYADDGRSRDHLDAAAESGGHEAEGWRFDADGERFWARTVLATHREDSQLSGYTMVLWDHTDRKRREDELRERAERLDRRRNVRKRIRSADEAVLATSDRDDLEAAVCDRLVDGEEYAFAWTATSDLVAEQSSPTARAGIEQDDIDALIERLDGESPPWIEAMRDDAVCTAELDADPAELNDAPIAAGIDALAAVPLSHRETTYGVLVVGTDRGTPDDWERTELAELGRRIGHAVTAIQRRTLLLSDAVVELEFWCRDEAAFFVDASDRLDCTFRLESIVPVSASSLLFYVAVEDAPPADVFDHAVEHRGVEEVRLVETHDDGALLEFVVGGDSPLLTLTAYGATISEAVIESGEARLLAEVAQDADLRAVVEGVRTAFPDTELVGKHDVERPVRTVREFREGIDDELTDRQEATLRAAYYAGYFDWPRGSTAEEVADSMGVSSPTLHNHLRKGQRALLATFLEGSVGGE</sequence>
<evidence type="ECO:0000256" key="4">
    <source>
        <dbReference type="SAM" id="MobiDB-lite"/>
    </source>
</evidence>
<keyword evidence="8" id="KW-1185">Reference proteome</keyword>
<dbReference type="SUPFAM" id="SSF55781">
    <property type="entry name" value="GAF domain-like"/>
    <property type="match status" value="1"/>
</dbReference>
<evidence type="ECO:0008006" key="9">
    <source>
        <dbReference type="Google" id="ProtNLM"/>
    </source>
</evidence>
<evidence type="ECO:0000259" key="6">
    <source>
        <dbReference type="PROSITE" id="PS51898"/>
    </source>
</evidence>
<dbReference type="InterPro" id="IPR007050">
    <property type="entry name" value="HTH_bacterioopsin"/>
</dbReference>
<dbReference type="OrthoDB" id="234125at2157"/>
<evidence type="ECO:0000313" key="7">
    <source>
        <dbReference type="EMBL" id="SNZ03287.1"/>
    </source>
</evidence>
<dbReference type="PROSITE" id="PS51898">
    <property type="entry name" value="TYR_RECOMBINASE"/>
    <property type="match status" value="1"/>
</dbReference>
<dbReference type="GO" id="GO:0006310">
    <property type="term" value="P:DNA recombination"/>
    <property type="evidence" value="ECO:0007669"/>
    <property type="project" value="UniProtKB-KW"/>
</dbReference>
<dbReference type="InterPro" id="IPR029016">
    <property type="entry name" value="GAF-like_dom_sf"/>
</dbReference>
<dbReference type="InterPro" id="IPR035965">
    <property type="entry name" value="PAS-like_dom_sf"/>
</dbReference>
<dbReference type="NCBIfam" id="TIGR00229">
    <property type="entry name" value="sensory_box"/>
    <property type="match status" value="1"/>
</dbReference>
<dbReference type="InterPro" id="IPR003018">
    <property type="entry name" value="GAF"/>
</dbReference>
<evidence type="ECO:0000256" key="1">
    <source>
        <dbReference type="ARBA" id="ARBA00023015"/>
    </source>
</evidence>
<feature type="domain" description="PAC" evidence="5">
    <location>
        <begin position="283"/>
        <end position="334"/>
    </location>
</feature>
<gene>
    <name evidence="7" type="ORF">SAMN06269185_0238</name>
</gene>